<gene>
    <name evidence="1" type="ORF">ENV17_04525</name>
</gene>
<name>A0A7C4FF48_THEPE</name>
<proteinExistence type="predicted"/>
<dbReference type="SUPFAM" id="SSF50249">
    <property type="entry name" value="Nucleic acid-binding proteins"/>
    <property type="match status" value="1"/>
</dbReference>
<evidence type="ECO:0000313" key="1">
    <source>
        <dbReference type="EMBL" id="HGI43630.1"/>
    </source>
</evidence>
<accession>A0A7C4FF48</accession>
<reference evidence="1" key="1">
    <citation type="journal article" date="2020" name="mSystems">
        <title>Genome- and Community-Level Interaction Insights into Carbon Utilization and Element Cycling Functions of Hydrothermarchaeota in Hydrothermal Sediment.</title>
        <authorList>
            <person name="Zhou Z."/>
            <person name="Liu Y."/>
            <person name="Xu W."/>
            <person name="Pan J."/>
            <person name="Luo Z.H."/>
            <person name="Li M."/>
        </authorList>
    </citation>
    <scope>NUCLEOTIDE SEQUENCE [LARGE SCALE GENOMIC DNA]</scope>
    <source>
        <strain evidence="1">SpSt-735</strain>
    </source>
</reference>
<organism evidence="1">
    <name type="scientific">Thermofilum pendens</name>
    <dbReference type="NCBI Taxonomy" id="2269"/>
    <lineage>
        <taxon>Archaea</taxon>
        <taxon>Thermoproteota</taxon>
        <taxon>Thermoprotei</taxon>
        <taxon>Thermofilales</taxon>
        <taxon>Thermofilaceae</taxon>
        <taxon>Thermofilum</taxon>
    </lineage>
</organism>
<protein>
    <recommendedName>
        <fullName evidence="2">OB domain-containing protein</fullName>
    </recommendedName>
</protein>
<dbReference type="InterPro" id="IPR012340">
    <property type="entry name" value="NA-bd_OB-fold"/>
</dbReference>
<sequence>MEVVLDAYLKVKVSEITPENIVSEGPNYYLVVSWRELRLKTRKVCTAGIVESISSGSRFADVVLGYEGASVLVRVWSDRSVYENIAEISTGDAVKVLGTLRVFREQVYISPFALRRVKPEYLPEFMKRVERDREIIFASLAERLPAREARESGESI</sequence>
<dbReference type="EMBL" id="DTFI01000111">
    <property type="protein sequence ID" value="HGI43630.1"/>
    <property type="molecule type" value="Genomic_DNA"/>
</dbReference>
<comment type="caution">
    <text evidence="1">The sequence shown here is derived from an EMBL/GenBank/DDBJ whole genome shotgun (WGS) entry which is preliminary data.</text>
</comment>
<dbReference type="AlphaFoldDB" id="A0A7C4FF48"/>
<evidence type="ECO:0008006" key="2">
    <source>
        <dbReference type="Google" id="ProtNLM"/>
    </source>
</evidence>
<dbReference type="Gene3D" id="2.40.50.140">
    <property type="entry name" value="Nucleic acid-binding proteins"/>
    <property type="match status" value="1"/>
</dbReference>